<dbReference type="GO" id="GO:0000978">
    <property type="term" value="F:RNA polymerase II cis-regulatory region sequence-specific DNA binding"/>
    <property type="evidence" value="ECO:0000318"/>
    <property type="project" value="GO_Central"/>
</dbReference>
<dbReference type="GeneID" id="100889261"/>
<dbReference type="Gene3D" id="4.10.280.10">
    <property type="entry name" value="Helix-loop-helix DNA-binding domain"/>
    <property type="match status" value="1"/>
</dbReference>
<feature type="region of interest" description="Disordered" evidence="12">
    <location>
        <begin position="296"/>
        <end position="335"/>
    </location>
</feature>
<evidence type="ECO:0000256" key="3">
    <source>
        <dbReference type="ARBA" id="ARBA00023015"/>
    </source>
</evidence>
<keyword evidence="5" id="KW-0804">Transcription</keyword>
<feature type="compositionally biased region" description="Pro residues" evidence="12">
    <location>
        <begin position="207"/>
        <end position="229"/>
    </location>
</feature>
<keyword evidence="15" id="KW-1185">Reference proteome</keyword>
<feature type="compositionally biased region" description="Basic and acidic residues" evidence="12">
    <location>
        <begin position="30"/>
        <end position="40"/>
    </location>
</feature>
<feature type="compositionally biased region" description="Low complexity" evidence="12">
    <location>
        <begin position="1023"/>
        <end position="1040"/>
    </location>
</feature>
<comment type="subunit">
    <text evidence="8">Efficient DNA binding requires dimerization with another bHLH protein. Binds DNA as a homodimer or a heterodimer with MAX.</text>
</comment>
<dbReference type="GO" id="GO:0006357">
    <property type="term" value="P:regulation of transcription by RNA polymerase II"/>
    <property type="evidence" value="ECO:0000318"/>
    <property type="project" value="GO_Central"/>
</dbReference>
<evidence type="ECO:0000256" key="7">
    <source>
        <dbReference type="ARBA" id="ARBA00057176"/>
    </source>
</evidence>
<evidence type="ECO:0000256" key="11">
    <source>
        <dbReference type="SAM" id="Coils"/>
    </source>
</evidence>
<dbReference type="Pfam" id="PF00010">
    <property type="entry name" value="HLH"/>
    <property type="match status" value="1"/>
</dbReference>
<feature type="region of interest" description="Disordered" evidence="12">
    <location>
        <begin position="962"/>
        <end position="996"/>
    </location>
</feature>
<dbReference type="OMA" id="VMSHTGH"/>
<feature type="domain" description="BHLH" evidence="13">
    <location>
        <begin position="333"/>
        <end position="386"/>
    </location>
</feature>
<keyword evidence="3" id="KW-0805">Transcription regulation</keyword>
<feature type="region of interest" description="Disordered" evidence="12">
    <location>
        <begin position="463"/>
        <end position="509"/>
    </location>
</feature>
<keyword evidence="11" id="KW-0175">Coiled coil</keyword>
<feature type="compositionally biased region" description="Low complexity" evidence="12">
    <location>
        <begin position="962"/>
        <end position="976"/>
    </location>
</feature>
<evidence type="ECO:0000256" key="6">
    <source>
        <dbReference type="ARBA" id="ARBA00023242"/>
    </source>
</evidence>
<evidence type="ECO:0000256" key="12">
    <source>
        <dbReference type="SAM" id="MobiDB-lite"/>
    </source>
</evidence>
<dbReference type="InParanoid" id="A0A7M7GIC3"/>
<dbReference type="KEGG" id="spu:100889261"/>
<protein>
    <recommendedName>
        <fullName evidence="9">Max-binding protein MNT</fullName>
    </recommendedName>
    <alternativeName>
        <fullName evidence="10">Myc antagonist MNT</fullName>
    </alternativeName>
</protein>
<evidence type="ECO:0000259" key="13">
    <source>
        <dbReference type="PROSITE" id="PS50888"/>
    </source>
</evidence>
<evidence type="ECO:0000256" key="1">
    <source>
        <dbReference type="ARBA" id="ARBA00004123"/>
    </source>
</evidence>
<proteinExistence type="predicted"/>
<feature type="region of interest" description="Disordered" evidence="12">
    <location>
        <begin position="30"/>
        <end position="79"/>
    </location>
</feature>
<feature type="region of interest" description="Disordered" evidence="12">
    <location>
        <begin position="257"/>
        <end position="280"/>
    </location>
</feature>
<dbReference type="GO" id="GO:0000981">
    <property type="term" value="F:DNA-binding transcription factor activity, RNA polymerase II-specific"/>
    <property type="evidence" value="ECO:0000318"/>
    <property type="project" value="GO_Central"/>
</dbReference>
<feature type="compositionally biased region" description="Low complexity" evidence="12">
    <location>
        <begin position="147"/>
        <end position="175"/>
    </location>
</feature>
<feature type="compositionally biased region" description="Polar residues" evidence="12">
    <location>
        <begin position="180"/>
        <end position="191"/>
    </location>
</feature>
<feature type="region of interest" description="Disordered" evidence="12">
    <location>
        <begin position="1021"/>
        <end position="1040"/>
    </location>
</feature>
<evidence type="ECO:0000256" key="4">
    <source>
        <dbReference type="ARBA" id="ARBA00023125"/>
    </source>
</evidence>
<reference evidence="15" key="1">
    <citation type="submission" date="2015-02" db="EMBL/GenBank/DDBJ databases">
        <title>Genome sequencing for Strongylocentrotus purpuratus.</title>
        <authorList>
            <person name="Murali S."/>
            <person name="Liu Y."/>
            <person name="Vee V."/>
            <person name="English A."/>
            <person name="Wang M."/>
            <person name="Skinner E."/>
            <person name="Han Y."/>
            <person name="Muzny D.M."/>
            <person name="Worley K.C."/>
            <person name="Gibbs R.A."/>
        </authorList>
    </citation>
    <scope>NUCLEOTIDE SEQUENCE</scope>
</reference>
<dbReference type="InterPro" id="IPR036638">
    <property type="entry name" value="HLH_DNA-bd_sf"/>
</dbReference>
<dbReference type="AlphaFoldDB" id="A0A7M7GIC3"/>
<evidence type="ECO:0000256" key="2">
    <source>
        <dbReference type="ARBA" id="ARBA00022491"/>
    </source>
</evidence>
<dbReference type="GO" id="GO:0005634">
    <property type="term" value="C:nucleus"/>
    <property type="evidence" value="ECO:0007669"/>
    <property type="project" value="UniProtKB-SubCell"/>
</dbReference>
<dbReference type="FunFam" id="4.10.280.10:FF:000034">
    <property type="entry name" value="MAX network transcriptional repressor"/>
    <property type="match status" value="1"/>
</dbReference>
<feature type="compositionally biased region" description="Low complexity" evidence="12">
    <location>
        <begin position="313"/>
        <end position="325"/>
    </location>
</feature>
<dbReference type="PROSITE" id="PS50888">
    <property type="entry name" value="BHLH"/>
    <property type="match status" value="1"/>
</dbReference>
<keyword evidence="4" id="KW-0238">DNA-binding</keyword>
<dbReference type="CDD" id="cd11402">
    <property type="entry name" value="bHLHzip_Mnt"/>
    <property type="match status" value="1"/>
</dbReference>
<dbReference type="RefSeq" id="XP_003728085.2">
    <property type="nucleotide sequence ID" value="XM_003728037.3"/>
</dbReference>
<feature type="region of interest" description="Disordered" evidence="12">
    <location>
        <begin position="139"/>
        <end position="240"/>
    </location>
</feature>
<dbReference type="InterPro" id="IPR011598">
    <property type="entry name" value="bHLH_dom"/>
</dbReference>
<keyword evidence="6" id="KW-0539">Nucleus</keyword>
<feature type="coiled-coil region" evidence="11">
    <location>
        <begin position="383"/>
        <end position="417"/>
    </location>
</feature>
<feature type="compositionally biased region" description="Basic and acidic residues" evidence="12">
    <location>
        <begin position="326"/>
        <end position="335"/>
    </location>
</feature>
<keyword evidence="2" id="KW-0678">Repressor</keyword>
<dbReference type="Proteomes" id="UP000007110">
    <property type="component" value="Unassembled WGS sequence"/>
</dbReference>
<dbReference type="EnsemblMetazoa" id="XM_003728037">
    <property type="protein sequence ID" value="XP_003728085"/>
    <property type="gene ID" value="LOC100889261"/>
</dbReference>
<comment type="function">
    <text evidence="7">Binds DNA as a heterodimer with MAX and represses transcription. Binds to the canonical E box sequence 5'-CACGTG-3' and, with higher affinity, to 5'-CACGCG-3'.</text>
</comment>
<feature type="region of interest" description="Disordered" evidence="12">
    <location>
        <begin position="431"/>
        <end position="450"/>
    </location>
</feature>
<evidence type="ECO:0000256" key="8">
    <source>
        <dbReference type="ARBA" id="ARBA00062701"/>
    </source>
</evidence>
<feature type="compositionally biased region" description="Polar residues" evidence="12">
    <location>
        <begin position="257"/>
        <end position="274"/>
    </location>
</feature>
<evidence type="ECO:0000313" key="15">
    <source>
        <dbReference type="Proteomes" id="UP000007110"/>
    </source>
</evidence>
<accession>A0A7M7GIC3</accession>
<dbReference type="SMART" id="SM00353">
    <property type="entry name" value="HLH"/>
    <property type="match status" value="1"/>
</dbReference>
<feature type="compositionally biased region" description="Acidic residues" evidence="12">
    <location>
        <begin position="435"/>
        <end position="449"/>
    </location>
</feature>
<dbReference type="GO" id="GO:0046983">
    <property type="term" value="F:protein dimerization activity"/>
    <property type="evidence" value="ECO:0007669"/>
    <property type="project" value="InterPro"/>
</dbReference>
<sequence length="1040" mass="111302">MNIETLLEAAKYVESGGALAIATAAEHSFTRGKDEVDNGDPKGASSYTPSILEKQLTGSPPPPKRARTKSPGPRYSETQHLLPPASQHVIPPPTSQAPITIATSIPVSSSSSIIQHAPRYPATTPPVSYHLYTHIPPQHLQQHHPVHQQQQQQQHHPRPSQQHPQLLPQHVQQHHFQALTHHQQAENQQPQRYVAASVANAVLSTQPPAPPPTHPPPVPPHPLLSPPPASSAGTSPRVVGPSQAMDLLQLAESQGHKYTTLNNVTSPRARSSPGSHHDNISPRLVHQIVSHNQWVAGERPGSPKQSPGHPKASGESDSNDSANDGSGKDKRAGIREVHNKLEKNRRAHLKDCFENLRNTVPNMEDKKAKTSNLSILRGALRFIQVLTRKERELEHELDRLVRQKIEAQQRLDLLKIKNGLTIGKPIKLPTLTGREEEEIEEDDDDDEEERLVVVEDKDVDVTVDDEIKNEVEDDQVSTSTASEAEEEERKSRAQSRSQSPLHQPVSSSHLSYSLPGVSYQQAFASFQGAIKETPPYTHAASRPVGLSRSANEAMLRFTTMRDAQPPQGSDPLRPKQKLPEAILPRHGSAPSLGTSAIPPQRTTYMQMTQDNVSSVLHSVANQISPVTRIETPIVVSQSSGALAGSVTRQTVSQLLGKQPVVRQPVRRQLSVSQLPVIQHPLQTPHHLLPRIMNTNPSLRLGFNPTTQGVIGPAKPVVTVGINSLLAQPSVIQTTSTHRTVISNGSGTTVPDPSTVTFTAKPTTPSVITASPFTTPIDTSPLITSVLGTSTAGVSRSTSLMTASVITQTLPVMSHTGHNQFIPPIALQSPANAGASLLFHPSSYIGLPHSMLPQPFLGSFAATRPSHIQLATSTQVSPSFAASQPLVHPSTQPIDSANLLALAQALPKQMPPAQFPSALSIGSLASPGTLLSTNLSAVNHGSFTTVSSTPISAAPAVKNAMSAAAPASKKSKSSASGSSGGKGSRSKHGKSLNGKTEIQITTSKIAETMATLANTQVIANNGHSTSTVNNRSSQQSVVVKL</sequence>
<dbReference type="PANTHER" id="PTHR11969">
    <property type="entry name" value="MAX DIMERIZATION, MAD"/>
    <property type="match status" value="1"/>
</dbReference>
<name>A0A7M7GIC3_STRPU</name>
<evidence type="ECO:0000313" key="14">
    <source>
        <dbReference type="EnsemblMetazoa" id="XP_003728085"/>
    </source>
</evidence>
<reference evidence="14" key="2">
    <citation type="submission" date="2021-01" db="UniProtKB">
        <authorList>
            <consortium name="EnsemblMetazoa"/>
        </authorList>
    </citation>
    <scope>IDENTIFICATION</scope>
</reference>
<organism evidence="14 15">
    <name type="scientific">Strongylocentrotus purpuratus</name>
    <name type="common">Purple sea urchin</name>
    <dbReference type="NCBI Taxonomy" id="7668"/>
    <lineage>
        <taxon>Eukaryota</taxon>
        <taxon>Metazoa</taxon>
        <taxon>Echinodermata</taxon>
        <taxon>Eleutherozoa</taxon>
        <taxon>Echinozoa</taxon>
        <taxon>Echinoidea</taxon>
        <taxon>Euechinoidea</taxon>
        <taxon>Echinacea</taxon>
        <taxon>Camarodonta</taxon>
        <taxon>Echinidea</taxon>
        <taxon>Strongylocentrotidae</taxon>
        <taxon>Strongylocentrotus</taxon>
    </lineage>
</organism>
<dbReference type="PANTHER" id="PTHR11969:SF99">
    <property type="entry name" value="MAX-BINDING PROTEIN MNT"/>
    <property type="match status" value="1"/>
</dbReference>
<evidence type="ECO:0000256" key="9">
    <source>
        <dbReference type="ARBA" id="ARBA00070444"/>
    </source>
</evidence>
<evidence type="ECO:0000256" key="5">
    <source>
        <dbReference type="ARBA" id="ARBA00023163"/>
    </source>
</evidence>
<dbReference type="OrthoDB" id="5981879at2759"/>
<evidence type="ECO:0000256" key="10">
    <source>
        <dbReference type="ARBA" id="ARBA00083368"/>
    </source>
</evidence>
<feature type="compositionally biased region" description="Polar residues" evidence="12">
    <location>
        <begin position="500"/>
        <end position="509"/>
    </location>
</feature>
<comment type="subcellular location">
    <subcellularLocation>
        <location evidence="1">Nucleus</location>
    </subcellularLocation>
</comment>
<dbReference type="SUPFAM" id="SSF47459">
    <property type="entry name" value="HLH, helix-loop-helix DNA-binding domain"/>
    <property type="match status" value="1"/>
</dbReference>